<evidence type="ECO:0000313" key="1">
    <source>
        <dbReference type="EMBL" id="MFD2523743.1"/>
    </source>
</evidence>
<reference evidence="2" key="1">
    <citation type="journal article" date="2019" name="Int. J. Syst. Evol. Microbiol.">
        <title>The Global Catalogue of Microorganisms (GCM) 10K type strain sequencing project: providing services to taxonomists for standard genome sequencing and annotation.</title>
        <authorList>
            <consortium name="The Broad Institute Genomics Platform"/>
            <consortium name="The Broad Institute Genome Sequencing Center for Infectious Disease"/>
            <person name="Wu L."/>
            <person name="Ma J."/>
        </authorList>
    </citation>
    <scope>NUCLEOTIDE SEQUENCE [LARGE SCALE GENOMIC DNA]</scope>
    <source>
        <strain evidence="2">KCTC 52344</strain>
    </source>
</reference>
<name>A0ABW5JF26_9BACT</name>
<dbReference type="EMBL" id="JBHULC010000038">
    <property type="protein sequence ID" value="MFD2523743.1"/>
    <property type="molecule type" value="Genomic_DNA"/>
</dbReference>
<evidence type="ECO:0000313" key="2">
    <source>
        <dbReference type="Proteomes" id="UP001597510"/>
    </source>
</evidence>
<accession>A0ABW5JF26</accession>
<evidence type="ECO:0008006" key="3">
    <source>
        <dbReference type="Google" id="ProtNLM"/>
    </source>
</evidence>
<dbReference type="RefSeq" id="WP_340233958.1">
    <property type="nucleotide sequence ID" value="NZ_JBBEWC010000001.1"/>
</dbReference>
<organism evidence="1 2">
    <name type="scientific">Emticicia soli</name>
    <dbReference type="NCBI Taxonomy" id="2027878"/>
    <lineage>
        <taxon>Bacteria</taxon>
        <taxon>Pseudomonadati</taxon>
        <taxon>Bacteroidota</taxon>
        <taxon>Cytophagia</taxon>
        <taxon>Cytophagales</taxon>
        <taxon>Leadbetterellaceae</taxon>
        <taxon>Emticicia</taxon>
    </lineage>
</organism>
<sequence length="179" mass="20755">MRILLILFIFLAACTNSENKIHSKTYYDLAGLLNQQITELSAKKPMVEKTLAVKDKNERIETKDIDWNKELELFLQADLNKQSYQSAYLVDTKDKKLTYQLKEGEKMPVKQLTIEFDANDLPKHIEASMNTNNYLYESDKKLSADFADNKLKNYKIEGYQQLFIGEKKPFSVEGKIKGD</sequence>
<keyword evidence="2" id="KW-1185">Reference proteome</keyword>
<dbReference type="Proteomes" id="UP001597510">
    <property type="component" value="Unassembled WGS sequence"/>
</dbReference>
<proteinExistence type="predicted"/>
<protein>
    <recommendedName>
        <fullName evidence="3">Lipoprotein</fullName>
    </recommendedName>
</protein>
<comment type="caution">
    <text evidence="1">The sequence shown here is derived from an EMBL/GenBank/DDBJ whole genome shotgun (WGS) entry which is preliminary data.</text>
</comment>
<gene>
    <name evidence="1" type="ORF">ACFSR2_22780</name>
</gene>